<accession>A0A1J5P6I9</accession>
<dbReference type="AlphaFoldDB" id="A0A1J5P6I9"/>
<reference evidence="1" key="1">
    <citation type="submission" date="2016-10" db="EMBL/GenBank/DDBJ databases">
        <title>Sequence of Gallionella enrichment culture.</title>
        <authorList>
            <person name="Poehlein A."/>
            <person name="Muehling M."/>
            <person name="Daniel R."/>
        </authorList>
    </citation>
    <scope>NUCLEOTIDE SEQUENCE</scope>
</reference>
<dbReference type="PANTHER" id="PTHR36455:SF1">
    <property type="entry name" value="BLR8292 PROTEIN"/>
    <property type="match status" value="1"/>
</dbReference>
<dbReference type="Pfam" id="PF05717">
    <property type="entry name" value="TnpB_IS66"/>
    <property type="match status" value="1"/>
</dbReference>
<dbReference type="PANTHER" id="PTHR36455">
    <property type="match status" value="1"/>
</dbReference>
<sequence length="85" mass="9338">MVAVFGAAHPHTAYLFANRRANRMKVLVHDGIGFWLAARRLNQGHFVWPNPAGPTQLTLTRPQLDALVLGLPWSRIGEGGIITVV</sequence>
<comment type="caution">
    <text evidence="1">The sequence shown here is derived from an EMBL/GenBank/DDBJ whole genome shotgun (WGS) entry which is preliminary data.</text>
</comment>
<protein>
    <submittedName>
        <fullName evidence="1">IS66 Orf2 like protein</fullName>
    </submittedName>
</protein>
<gene>
    <name evidence="1" type="ORF">GALL_512400</name>
</gene>
<evidence type="ECO:0000313" key="1">
    <source>
        <dbReference type="EMBL" id="OIQ67185.1"/>
    </source>
</evidence>
<dbReference type="InterPro" id="IPR008878">
    <property type="entry name" value="Transposase_IS66_Orf2"/>
</dbReference>
<dbReference type="EMBL" id="MLJW01006091">
    <property type="protein sequence ID" value="OIQ67185.1"/>
    <property type="molecule type" value="Genomic_DNA"/>
</dbReference>
<name>A0A1J5P6I9_9ZZZZ</name>
<proteinExistence type="predicted"/>
<dbReference type="NCBIfam" id="NF033819">
    <property type="entry name" value="IS66_TnpB"/>
    <property type="match status" value="1"/>
</dbReference>
<organism evidence="1">
    <name type="scientific">mine drainage metagenome</name>
    <dbReference type="NCBI Taxonomy" id="410659"/>
    <lineage>
        <taxon>unclassified sequences</taxon>
        <taxon>metagenomes</taxon>
        <taxon>ecological metagenomes</taxon>
    </lineage>
</organism>